<dbReference type="PROSITE" id="PS00862">
    <property type="entry name" value="OX2_COVAL_FAD"/>
    <property type="match status" value="1"/>
</dbReference>
<name>A0A640S233_9ACTN</name>
<dbReference type="InterPro" id="IPR016167">
    <property type="entry name" value="FAD-bd_PCMH_sub1"/>
</dbReference>
<dbReference type="PROSITE" id="PS51387">
    <property type="entry name" value="FAD_PCMH"/>
    <property type="match status" value="1"/>
</dbReference>
<dbReference type="SUPFAM" id="SSF56176">
    <property type="entry name" value="FAD-binding/transporter-associated domain-like"/>
    <property type="match status" value="1"/>
</dbReference>
<evidence type="ECO:0000256" key="1">
    <source>
        <dbReference type="ARBA" id="ARBA00001974"/>
    </source>
</evidence>
<dbReference type="InterPro" id="IPR036318">
    <property type="entry name" value="FAD-bd_PCMH-like_sf"/>
</dbReference>
<gene>
    <name evidence="8" type="ORF">Scani_14780</name>
</gene>
<feature type="region of interest" description="Disordered" evidence="6">
    <location>
        <begin position="412"/>
        <end position="455"/>
    </location>
</feature>
<comment type="cofactor">
    <cofactor evidence="1">
        <name>FAD</name>
        <dbReference type="ChEBI" id="CHEBI:57692"/>
    </cofactor>
</comment>
<dbReference type="Pfam" id="PF01565">
    <property type="entry name" value="FAD_binding_4"/>
    <property type="match status" value="1"/>
</dbReference>
<dbReference type="InterPro" id="IPR006094">
    <property type="entry name" value="Oxid_FAD_bind_N"/>
</dbReference>
<dbReference type="InterPro" id="IPR006093">
    <property type="entry name" value="Oxy_OxRdtase_FAD_BS"/>
</dbReference>
<comment type="caution">
    <text evidence="8">The sequence shown here is derived from an EMBL/GenBank/DDBJ whole genome shotgun (WGS) entry which is preliminary data.</text>
</comment>
<keyword evidence="4" id="KW-0274">FAD</keyword>
<evidence type="ECO:0000256" key="3">
    <source>
        <dbReference type="ARBA" id="ARBA00022630"/>
    </source>
</evidence>
<dbReference type="InterPro" id="IPR016166">
    <property type="entry name" value="FAD-bd_PCMH"/>
</dbReference>
<feature type="compositionally biased region" description="Gly residues" evidence="6">
    <location>
        <begin position="431"/>
        <end position="440"/>
    </location>
</feature>
<evidence type="ECO:0000259" key="7">
    <source>
        <dbReference type="PROSITE" id="PS51387"/>
    </source>
</evidence>
<dbReference type="Gene3D" id="3.30.465.10">
    <property type="match status" value="1"/>
</dbReference>
<keyword evidence="3" id="KW-0285">Flavoprotein</keyword>
<evidence type="ECO:0000313" key="9">
    <source>
        <dbReference type="Proteomes" id="UP000435837"/>
    </source>
</evidence>
<reference evidence="8 9" key="1">
    <citation type="submission" date="2019-12" db="EMBL/GenBank/DDBJ databases">
        <title>Whole genome shotgun sequence of Streptomyces caniferus NBRC 15389.</title>
        <authorList>
            <person name="Ichikawa N."/>
            <person name="Kimura A."/>
            <person name="Kitahashi Y."/>
            <person name="Komaki H."/>
            <person name="Tamura T."/>
        </authorList>
    </citation>
    <scope>NUCLEOTIDE SEQUENCE [LARGE SCALE GENOMIC DNA]</scope>
    <source>
        <strain evidence="8 9">NBRC 15389</strain>
    </source>
</reference>
<dbReference type="GO" id="GO:0071949">
    <property type="term" value="F:FAD binding"/>
    <property type="evidence" value="ECO:0007669"/>
    <property type="project" value="InterPro"/>
</dbReference>
<dbReference type="Gene3D" id="3.40.462.20">
    <property type="match status" value="1"/>
</dbReference>
<organism evidence="8 9">
    <name type="scientific">Streptomyces caniferus</name>
    <dbReference type="NCBI Taxonomy" id="285557"/>
    <lineage>
        <taxon>Bacteria</taxon>
        <taxon>Bacillati</taxon>
        <taxon>Actinomycetota</taxon>
        <taxon>Actinomycetes</taxon>
        <taxon>Kitasatosporales</taxon>
        <taxon>Streptomycetaceae</taxon>
        <taxon>Streptomyces</taxon>
    </lineage>
</organism>
<dbReference type="InterPro" id="IPR016169">
    <property type="entry name" value="FAD-bd_PCMH_sub2"/>
</dbReference>
<feature type="region of interest" description="Disordered" evidence="6">
    <location>
        <begin position="511"/>
        <end position="546"/>
    </location>
</feature>
<evidence type="ECO:0000256" key="4">
    <source>
        <dbReference type="ARBA" id="ARBA00022827"/>
    </source>
</evidence>
<protein>
    <submittedName>
        <fullName evidence="8">Oxidoreductase</fullName>
    </submittedName>
</protein>
<evidence type="ECO:0000256" key="6">
    <source>
        <dbReference type="SAM" id="MobiDB-lite"/>
    </source>
</evidence>
<dbReference type="GO" id="GO:0016491">
    <property type="term" value="F:oxidoreductase activity"/>
    <property type="evidence" value="ECO:0007669"/>
    <property type="project" value="UniProtKB-KW"/>
</dbReference>
<dbReference type="Proteomes" id="UP000435837">
    <property type="component" value="Unassembled WGS sequence"/>
</dbReference>
<dbReference type="InterPro" id="IPR050416">
    <property type="entry name" value="FAD-linked_Oxidoreductase"/>
</dbReference>
<dbReference type="Gene3D" id="3.30.43.10">
    <property type="entry name" value="Uridine Diphospho-n-acetylenolpyruvylglucosamine Reductase, domain 2"/>
    <property type="match status" value="1"/>
</dbReference>
<accession>A0A640S233</accession>
<feature type="compositionally biased region" description="Low complexity" evidence="6">
    <location>
        <begin position="524"/>
        <end position="536"/>
    </location>
</feature>
<keyword evidence="5" id="KW-0560">Oxidoreductase</keyword>
<dbReference type="PANTHER" id="PTHR42973">
    <property type="entry name" value="BINDING OXIDOREDUCTASE, PUTATIVE (AFU_ORTHOLOGUE AFUA_1G17690)-RELATED"/>
    <property type="match status" value="1"/>
</dbReference>
<dbReference type="EMBL" id="BLIN01000002">
    <property type="protein sequence ID" value="GFE05210.1"/>
    <property type="molecule type" value="Genomic_DNA"/>
</dbReference>
<dbReference type="AlphaFoldDB" id="A0A640S233"/>
<evidence type="ECO:0000256" key="2">
    <source>
        <dbReference type="ARBA" id="ARBA00005466"/>
    </source>
</evidence>
<feature type="domain" description="FAD-binding PCMH-type" evidence="7">
    <location>
        <begin position="64"/>
        <end position="232"/>
    </location>
</feature>
<evidence type="ECO:0000313" key="8">
    <source>
        <dbReference type="EMBL" id="GFE05210.1"/>
    </source>
</evidence>
<sequence length="546" mass="56972">MSSYRGTVCGMEINDLVRTHRPHADAPALDPAALAALVRESRGPVLVPGDDGYDAERSGFQRAYRHRPAVIVGARCAEDVVAAVRFARAQGLPVAVQATGHGLSAATDGGLLISTRRMDGVRVDPAARTARVEAGVVWGQVVEAAAPYGLAPLNGSSPGVGVVSYTLGGGVGVLARTYGFAADQVRSVDLVTAGARRRTVTAESDPGLFRALLGGGHGLGAVTAMEFGLVPVARLYGGQLVFDGERIDTALAAYLRWTETVPDELTSSLALIVYPDLPQLPESLRGRHLAQIRIAWTGSAEEGERLVAPLRAVGPRVSDQLREMPYAESHTIHQDPSDPHAYDGDNALLGGLDAAALLRVATLAGPAAPAMCVVQLNHLGGAMARRGGPDDVAGAVGHRDARFALRVLSPLIGADTGEEPGTDGTDRSGAGRPGAEGTGRSGAAAPRSDGPDAARATVRALHAEVLAAVEPWRIGRSVNFLFGPHGERPDAAEVARSVHDADEHRRLARLKDHHDPENVFRFHPAGAAAAGPSRRSLTTHRPAEAP</sequence>
<dbReference type="PANTHER" id="PTHR42973:SF39">
    <property type="entry name" value="FAD-BINDING PCMH-TYPE DOMAIN-CONTAINING PROTEIN"/>
    <property type="match status" value="1"/>
</dbReference>
<comment type="similarity">
    <text evidence="2">Belongs to the oxygen-dependent FAD-linked oxidoreductase family.</text>
</comment>
<proteinExistence type="inferred from homology"/>
<feature type="compositionally biased region" description="Basic and acidic residues" evidence="6">
    <location>
        <begin position="511"/>
        <end position="520"/>
    </location>
</feature>
<evidence type="ECO:0000256" key="5">
    <source>
        <dbReference type="ARBA" id="ARBA00023002"/>
    </source>
</evidence>